<proteinExistence type="predicted"/>
<evidence type="ECO:0000313" key="1">
    <source>
        <dbReference type="EMBL" id="KAJ9592829.1"/>
    </source>
</evidence>
<name>A0AAD8EK22_DIPPU</name>
<accession>A0AAD8EK22</accession>
<protein>
    <submittedName>
        <fullName evidence="1">Uncharacterized protein</fullName>
    </submittedName>
</protein>
<feature type="non-terminal residue" evidence="1">
    <location>
        <position position="1"/>
    </location>
</feature>
<organism evidence="1 2">
    <name type="scientific">Diploptera punctata</name>
    <name type="common">Pacific beetle cockroach</name>
    <dbReference type="NCBI Taxonomy" id="6984"/>
    <lineage>
        <taxon>Eukaryota</taxon>
        <taxon>Metazoa</taxon>
        <taxon>Ecdysozoa</taxon>
        <taxon>Arthropoda</taxon>
        <taxon>Hexapoda</taxon>
        <taxon>Insecta</taxon>
        <taxon>Pterygota</taxon>
        <taxon>Neoptera</taxon>
        <taxon>Polyneoptera</taxon>
        <taxon>Dictyoptera</taxon>
        <taxon>Blattodea</taxon>
        <taxon>Blaberoidea</taxon>
        <taxon>Blaberidae</taxon>
        <taxon>Diplopterinae</taxon>
        <taxon>Diploptera</taxon>
    </lineage>
</organism>
<gene>
    <name evidence="1" type="ORF">L9F63_015520</name>
</gene>
<sequence>QVFRGDSSMKLIIRHLIRNMLHSNKSEGPAFGQNYYGWIVTNLSRSCRSLYSLFHSKLLTLCQHLFIRLL</sequence>
<reference evidence="1" key="1">
    <citation type="journal article" date="2023" name="IScience">
        <title>Live-bearing cockroach genome reveals convergent evolutionary mechanisms linked to viviparity in insects and beyond.</title>
        <authorList>
            <person name="Fouks B."/>
            <person name="Harrison M.C."/>
            <person name="Mikhailova A.A."/>
            <person name="Marchal E."/>
            <person name="English S."/>
            <person name="Carruthers M."/>
            <person name="Jennings E.C."/>
            <person name="Chiamaka E.L."/>
            <person name="Frigard R.A."/>
            <person name="Pippel M."/>
            <person name="Attardo G.M."/>
            <person name="Benoit J.B."/>
            <person name="Bornberg-Bauer E."/>
            <person name="Tobe S.S."/>
        </authorList>
    </citation>
    <scope>NUCLEOTIDE SEQUENCE</scope>
    <source>
        <strain evidence="1">Stay&amp;Tobe</strain>
    </source>
</reference>
<feature type="non-terminal residue" evidence="1">
    <location>
        <position position="70"/>
    </location>
</feature>
<evidence type="ECO:0000313" key="2">
    <source>
        <dbReference type="Proteomes" id="UP001233999"/>
    </source>
</evidence>
<dbReference type="EMBL" id="JASPKZ010003802">
    <property type="protein sequence ID" value="KAJ9592829.1"/>
    <property type="molecule type" value="Genomic_DNA"/>
</dbReference>
<keyword evidence="2" id="KW-1185">Reference proteome</keyword>
<dbReference type="Proteomes" id="UP001233999">
    <property type="component" value="Unassembled WGS sequence"/>
</dbReference>
<comment type="caution">
    <text evidence="1">The sequence shown here is derived from an EMBL/GenBank/DDBJ whole genome shotgun (WGS) entry which is preliminary data.</text>
</comment>
<dbReference type="AlphaFoldDB" id="A0AAD8EK22"/>
<reference evidence="1" key="2">
    <citation type="submission" date="2023-05" db="EMBL/GenBank/DDBJ databases">
        <authorList>
            <person name="Fouks B."/>
        </authorList>
    </citation>
    <scope>NUCLEOTIDE SEQUENCE</scope>
    <source>
        <strain evidence="1">Stay&amp;Tobe</strain>
        <tissue evidence="1">Testes</tissue>
    </source>
</reference>